<dbReference type="EMBL" id="GDID01002335">
    <property type="protein sequence ID" value="JAP94271.1"/>
    <property type="molecule type" value="Transcribed_RNA"/>
</dbReference>
<feature type="coiled-coil region" evidence="1">
    <location>
        <begin position="382"/>
        <end position="416"/>
    </location>
</feature>
<dbReference type="AlphaFoldDB" id="A0A146KFT2"/>
<feature type="non-terminal residue" evidence="3">
    <location>
        <position position="524"/>
    </location>
</feature>
<protein>
    <submittedName>
        <fullName evidence="3">Uncharacterized protein</fullName>
    </submittedName>
</protein>
<gene>
    <name evidence="3" type="ORF">TPC1_13144</name>
</gene>
<evidence type="ECO:0000256" key="2">
    <source>
        <dbReference type="SAM" id="MobiDB-lite"/>
    </source>
</evidence>
<feature type="compositionally biased region" description="Basic and acidic residues" evidence="2">
    <location>
        <begin position="221"/>
        <end position="233"/>
    </location>
</feature>
<evidence type="ECO:0000256" key="1">
    <source>
        <dbReference type="SAM" id="Coils"/>
    </source>
</evidence>
<accession>A0A146KFT2</accession>
<evidence type="ECO:0000313" key="3">
    <source>
        <dbReference type="EMBL" id="JAP94271.1"/>
    </source>
</evidence>
<feature type="region of interest" description="Disordered" evidence="2">
    <location>
        <begin position="218"/>
        <end position="248"/>
    </location>
</feature>
<feature type="coiled-coil region" evidence="1">
    <location>
        <begin position="107"/>
        <end position="155"/>
    </location>
</feature>
<feature type="non-terminal residue" evidence="3">
    <location>
        <position position="1"/>
    </location>
</feature>
<keyword evidence="1" id="KW-0175">Coiled coil</keyword>
<organism evidence="3">
    <name type="scientific">Trepomonas sp. PC1</name>
    <dbReference type="NCBI Taxonomy" id="1076344"/>
    <lineage>
        <taxon>Eukaryota</taxon>
        <taxon>Metamonada</taxon>
        <taxon>Diplomonadida</taxon>
        <taxon>Hexamitidae</taxon>
        <taxon>Hexamitinae</taxon>
        <taxon>Trepomonas</taxon>
    </lineage>
</organism>
<feature type="compositionally biased region" description="Polar residues" evidence="2">
    <location>
        <begin position="299"/>
        <end position="317"/>
    </location>
</feature>
<feature type="compositionally biased region" description="Basic and acidic residues" evidence="2">
    <location>
        <begin position="326"/>
        <end position="340"/>
    </location>
</feature>
<proteinExistence type="predicted"/>
<feature type="compositionally biased region" description="Polar residues" evidence="2">
    <location>
        <begin position="356"/>
        <end position="371"/>
    </location>
</feature>
<reference evidence="3" key="1">
    <citation type="submission" date="2015-07" db="EMBL/GenBank/DDBJ databases">
        <title>Adaptation to a free-living lifestyle via gene acquisitions in the diplomonad Trepomonas sp. PC1.</title>
        <authorList>
            <person name="Xu F."/>
            <person name="Jerlstrom-Hultqvist J."/>
            <person name="Kolisko M."/>
            <person name="Simpson A.G.B."/>
            <person name="Roger A.J."/>
            <person name="Svard S.G."/>
            <person name="Andersson J.O."/>
        </authorList>
    </citation>
    <scope>NUCLEOTIDE SEQUENCE</scope>
    <source>
        <strain evidence="3">PC1</strain>
    </source>
</reference>
<name>A0A146KFT2_9EUKA</name>
<sequence>FQALRKKVLDHQVQSVRNTQKPEELIQNENQIRMEATKLLQKYMKDQSFDQIYNSEIIAPDKKFLPNVQLIARMKVALQKVSDIFSENQPQLQQKIDPKQSVQEMKIAQQQQLINSLNQNIAKTAQRTQYHEQENKNLEDQIQAFDQQIVQLQIQLQTEIAKLQIAFDGGQKLQQTIFEKQSLKQKLQQVFSYAKAQGVDIEKDLKQLCQKEQIEAQKQQIETKKPSDKKVEPQKQIQTKIQKPDSPKEALKRKLELTQSQKQLQTKSDVSALSEAVPVKKSRIEQLQRELDSVEVRISKSQSVMNRPTTFQHQTPSRLPPKKPTPKLDNDLKNLLEKNKTTPKRPLSITKDKKSPNIQKYPSNVQRPKTNDSMNEYLEPPLQSSQNQIEEKNLQQQKLAQARQLAMQRVQEYKRKEKEKEISLQTNTEKLMKQRDERLQQFKKNYKPPKQNLLVYEQPKDVSEELKAQSKEQSEISHKKAMSNLEYAKKMAKRTPDVHKQFSDISALDDQVIQDMDKILDEID</sequence>
<feature type="region of interest" description="Disordered" evidence="2">
    <location>
        <begin position="298"/>
        <end position="371"/>
    </location>
</feature>